<dbReference type="RefSeq" id="WP_209991985.1">
    <property type="nucleotide sequence ID" value="NZ_JBHSVQ010000001.1"/>
</dbReference>
<evidence type="ECO:0000313" key="2">
    <source>
        <dbReference type="EMBL" id="MFD2409035.1"/>
    </source>
</evidence>
<accession>A0ABW5F1V8</accession>
<evidence type="ECO:0008006" key="4">
    <source>
        <dbReference type="Google" id="ProtNLM"/>
    </source>
</evidence>
<comment type="caution">
    <text evidence="2">The sequence shown here is derived from an EMBL/GenBank/DDBJ whole genome shotgun (WGS) entry which is preliminary data.</text>
</comment>
<keyword evidence="1" id="KW-1133">Transmembrane helix</keyword>
<keyword evidence="1" id="KW-0472">Membrane</keyword>
<proteinExistence type="predicted"/>
<sequence length="153" mass="17913">MKKQTKYLIGIGALIIILVAAVFVYNSQKTTSFKKVVTDKINVNEISTIYITQRSSGVEVTQDEIKIEDREEINKIMTEFDKLDLKNAHDRKIKFDPYTYTIRIYVNKEARFGIDIYNTMNISLYDSSKTKNRLREYSTNNAEIISKLENYFK</sequence>
<protein>
    <recommendedName>
        <fullName evidence="4">DUF1310 family protein</fullName>
    </recommendedName>
</protein>
<keyword evidence="3" id="KW-1185">Reference proteome</keyword>
<evidence type="ECO:0000313" key="3">
    <source>
        <dbReference type="Proteomes" id="UP001597448"/>
    </source>
</evidence>
<gene>
    <name evidence="2" type="ORF">ACFSX3_04095</name>
</gene>
<organism evidence="2 3">
    <name type="scientific">Paenibacillus rhizoplanae</name>
    <dbReference type="NCBI Taxonomy" id="1917181"/>
    <lineage>
        <taxon>Bacteria</taxon>
        <taxon>Bacillati</taxon>
        <taxon>Bacillota</taxon>
        <taxon>Bacilli</taxon>
        <taxon>Bacillales</taxon>
        <taxon>Paenibacillaceae</taxon>
        <taxon>Paenibacillus</taxon>
    </lineage>
</organism>
<dbReference type="Proteomes" id="UP001597448">
    <property type="component" value="Unassembled WGS sequence"/>
</dbReference>
<reference evidence="3" key="1">
    <citation type="journal article" date="2019" name="Int. J. Syst. Evol. Microbiol.">
        <title>The Global Catalogue of Microorganisms (GCM) 10K type strain sequencing project: providing services to taxonomists for standard genome sequencing and annotation.</title>
        <authorList>
            <consortium name="The Broad Institute Genomics Platform"/>
            <consortium name="The Broad Institute Genome Sequencing Center for Infectious Disease"/>
            <person name="Wu L."/>
            <person name="Ma J."/>
        </authorList>
    </citation>
    <scope>NUCLEOTIDE SEQUENCE [LARGE SCALE GENOMIC DNA]</scope>
    <source>
        <strain evidence="3">CCM 8725</strain>
    </source>
</reference>
<dbReference type="EMBL" id="JBHUKY010000011">
    <property type="protein sequence ID" value="MFD2409035.1"/>
    <property type="molecule type" value="Genomic_DNA"/>
</dbReference>
<keyword evidence="1" id="KW-0812">Transmembrane</keyword>
<name>A0ABW5F1V8_9BACL</name>
<evidence type="ECO:0000256" key="1">
    <source>
        <dbReference type="SAM" id="Phobius"/>
    </source>
</evidence>
<feature type="transmembrane region" description="Helical" evidence="1">
    <location>
        <begin position="7"/>
        <end position="25"/>
    </location>
</feature>